<feature type="region of interest" description="Disordered" evidence="1">
    <location>
        <begin position="128"/>
        <end position="182"/>
    </location>
</feature>
<reference evidence="2 3" key="1">
    <citation type="journal article" date="2016" name="Mol. Biol. Evol.">
        <title>Comparative Genomics of Early-Diverging Mushroom-Forming Fungi Provides Insights into the Origins of Lignocellulose Decay Capabilities.</title>
        <authorList>
            <person name="Nagy L.G."/>
            <person name="Riley R."/>
            <person name="Tritt A."/>
            <person name="Adam C."/>
            <person name="Daum C."/>
            <person name="Floudas D."/>
            <person name="Sun H."/>
            <person name="Yadav J.S."/>
            <person name="Pangilinan J."/>
            <person name="Larsson K.H."/>
            <person name="Matsuura K."/>
            <person name="Barry K."/>
            <person name="Labutti K."/>
            <person name="Kuo R."/>
            <person name="Ohm R.A."/>
            <person name="Bhattacharya S.S."/>
            <person name="Shirouzu T."/>
            <person name="Yoshinaga Y."/>
            <person name="Martin F.M."/>
            <person name="Grigoriev I.V."/>
            <person name="Hibbett D.S."/>
        </authorList>
    </citation>
    <scope>NUCLEOTIDE SEQUENCE [LARGE SCALE GENOMIC DNA]</scope>
    <source>
        <strain evidence="2 3">HHB12029</strain>
    </source>
</reference>
<sequence length="465" mass="50483">MEYTYGPDGNLPQYRDEHEHRARYWTAEGHPPLRNLIPHDQELPDPALYAVPGRRYAAPAVNGPHAPPLPVQHVNRPVYPPYGPEGGMQYQYEVPGPRGVAYDAALQYDNQPLLAPAPQRQYQFQAWQPAPPAPVHERALPPARPPAPRAARAPRAGNAAAPRTPAAPAGARRAPSAAAKTQSPIDAILQGLDDALEPNIDIPIVFPLIDNITGVETSDTLRLSSALPSSAFRDRICQAMGVNNGTSLGFKTSRDKVSDKPRLFNTETHVRNAILSITGIKTTARSKPVELHVVNLAVLAAAAESSAKGGKKKSGPVAGSIAAVTETQRRLEAHLLCINRKCPTPGVGGKNKFCFVGKDGVHIYVDAALRFYWAQEMEQNPENVDMRNPPNCKAFDALKQKIKKRALSPEAASSSTVPKKRRVFGDLSQPFDLTLSSDPIDLTLSSDDDIKVKVEVKVEVKAEDI</sequence>
<name>A0A165HK06_EXIGL</name>
<dbReference type="Proteomes" id="UP000077266">
    <property type="component" value="Unassembled WGS sequence"/>
</dbReference>
<dbReference type="InParanoid" id="A0A165HK06"/>
<protein>
    <submittedName>
        <fullName evidence="2">Uncharacterized protein</fullName>
    </submittedName>
</protein>
<accession>A0A165HK06</accession>
<proteinExistence type="predicted"/>
<evidence type="ECO:0000313" key="2">
    <source>
        <dbReference type="EMBL" id="KZV92085.1"/>
    </source>
</evidence>
<feature type="compositionally biased region" description="Low complexity" evidence="1">
    <location>
        <begin position="149"/>
        <end position="179"/>
    </location>
</feature>
<evidence type="ECO:0000313" key="3">
    <source>
        <dbReference type="Proteomes" id="UP000077266"/>
    </source>
</evidence>
<dbReference type="AlphaFoldDB" id="A0A165HK06"/>
<dbReference type="OrthoDB" id="2677451at2759"/>
<dbReference type="EMBL" id="KV426014">
    <property type="protein sequence ID" value="KZV92085.1"/>
    <property type="molecule type" value="Genomic_DNA"/>
</dbReference>
<organism evidence="2 3">
    <name type="scientific">Exidia glandulosa HHB12029</name>
    <dbReference type="NCBI Taxonomy" id="1314781"/>
    <lineage>
        <taxon>Eukaryota</taxon>
        <taxon>Fungi</taxon>
        <taxon>Dikarya</taxon>
        <taxon>Basidiomycota</taxon>
        <taxon>Agaricomycotina</taxon>
        <taxon>Agaricomycetes</taxon>
        <taxon>Auriculariales</taxon>
        <taxon>Exidiaceae</taxon>
        <taxon>Exidia</taxon>
    </lineage>
</organism>
<keyword evidence="3" id="KW-1185">Reference proteome</keyword>
<gene>
    <name evidence="2" type="ORF">EXIGLDRAFT_769276</name>
</gene>
<evidence type="ECO:0000256" key="1">
    <source>
        <dbReference type="SAM" id="MobiDB-lite"/>
    </source>
</evidence>